<accession>A0A7X1AXW3</accession>
<dbReference type="CDD" id="cd03015">
    <property type="entry name" value="PRX_Typ2cys"/>
    <property type="match status" value="1"/>
</dbReference>
<evidence type="ECO:0000256" key="8">
    <source>
        <dbReference type="ARBA" id="ARBA00032077"/>
    </source>
</evidence>
<evidence type="ECO:0000256" key="4">
    <source>
        <dbReference type="ARBA" id="ARBA00022559"/>
    </source>
</evidence>
<dbReference type="GO" id="GO:0008379">
    <property type="term" value="F:thioredoxin peroxidase activity"/>
    <property type="evidence" value="ECO:0007669"/>
    <property type="project" value="TreeGrafter"/>
</dbReference>
<dbReference type="GO" id="GO:0045454">
    <property type="term" value="P:cell redox homeostasis"/>
    <property type="evidence" value="ECO:0007669"/>
    <property type="project" value="TreeGrafter"/>
</dbReference>
<dbReference type="InterPro" id="IPR050217">
    <property type="entry name" value="Peroxiredoxin"/>
</dbReference>
<dbReference type="RefSeq" id="WP_185692675.1">
    <property type="nucleotide sequence ID" value="NZ_JACHVA010000080.1"/>
</dbReference>
<evidence type="ECO:0000313" key="13">
    <source>
        <dbReference type="Proteomes" id="UP000525652"/>
    </source>
</evidence>
<comment type="subunit">
    <text evidence="1">Homodimer; disulfide-linked, upon oxidation. 5 homodimers assemble to form a ring-like decamer.</text>
</comment>
<comment type="caution">
    <text evidence="12">The sequence shown here is derived from an EMBL/GenBank/DDBJ whole genome shotgun (WGS) entry which is preliminary data.</text>
</comment>
<dbReference type="InterPro" id="IPR036249">
    <property type="entry name" value="Thioredoxin-like_sf"/>
</dbReference>
<dbReference type="GO" id="GO:0033554">
    <property type="term" value="P:cellular response to stress"/>
    <property type="evidence" value="ECO:0007669"/>
    <property type="project" value="TreeGrafter"/>
</dbReference>
<dbReference type="EMBL" id="JACHVA010000080">
    <property type="protein sequence ID" value="MBC2601977.1"/>
    <property type="molecule type" value="Genomic_DNA"/>
</dbReference>
<dbReference type="InterPro" id="IPR013766">
    <property type="entry name" value="Thioredoxin_domain"/>
</dbReference>
<feature type="domain" description="Thioredoxin" evidence="11">
    <location>
        <begin position="2"/>
        <end position="158"/>
    </location>
</feature>
<keyword evidence="4" id="KW-0575">Peroxidase</keyword>
<dbReference type="InterPro" id="IPR024706">
    <property type="entry name" value="Peroxiredoxin_AhpC-typ"/>
</dbReference>
<evidence type="ECO:0000256" key="1">
    <source>
        <dbReference type="ARBA" id="ARBA00011654"/>
    </source>
</evidence>
<dbReference type="InterPro" id="IPR000866">
    <property type="entry name" value="AhpC/TSA"/>
</dbReference>
<keyword evidence="13" id="KW-1185">Reference proteome</keyword>
<dbReference type="GO" id="GO:0042744">
    <property type="term" value="P:hydrogen peroxide catabolic process"/>
    <property type="evidence" value="ECO:0007669"/>
    <property type="project" value="TreeGrafter"/>
</dbReference>
<evidence type="ECO:0000256" key="7">
    <source>
        <dbReference type="ARBA" id="ARBA00023284"/>
    </source>
</evidence>
<evidence type="ECO:0000256" key="2">
    <source>
        <dbReference type="ARBA" id="ARBA00013021"/>
    </source>
</evidence>
<evidence type="ECO:0000256" key="10">
    <source>
        <dbReference type="PIRSR" id="PIRSR000239-1"/>
    </source>
</evidence>
<keyword evidence="7" id="KW-0676">Redox-active center</keyword>
<comment type="catalytic activity">
    <reaction evidence="9">
        <text>a hydroperoxide + NADH + H(+) = an alcohol + NAD(+) + H2O</text>
        <dbReference type="Rhea" id="RHEA:62628"/>
        <dbReference type="ChEBI" id="CHEBI:15377"/>
        <dbReference type="ChEBI" id="CHEBI:15378"/>
        <dbReference type="ChEBI" id="CHEBI:30879"/>
        <dbReference type="ChEBI" id="CHEBI:35924"/>
        <dbReference type="ChEBI" id="CHEBI:57540"/>
        <dbReference type="ChEBI" id="CHEBI:57945"/>
        <dbReference type="EC" id="1.11.1.26"/>
    </reaction>
</comment>
<dbReference type="PANTHER" id="PTHR10681:SF121">
    <property type="entry name" value="ALKYL HYDROPEROXIDE REDUCTASE C"/>
    <property type="match status" value="1"/>
</dbReference>
<dbReference type="Gene3D" id="3.40.30.10">
    <property type="entry name" value="Glutaredoxin"/>
    <property type="match status" value="1"/>
</dbReference>
<evidence type="ECO:0000313" key="12">
    <source>
        <dbReference type="EMBL" id="MBC2601977.1"/>
    </source>
</evidence>
<dbReference type="Proteomes" id="UP000525652">
    <property type="component" value="Unassembled WGS sequence"/>
</dbReference>
<evidence type="ECO:0000259" key="11">
    <source>
        <dbReference type="PROSITE" id="PS51352"/>
    </source>
</evidence>
<dbReference type="PROSITE" id="PS51352">
    <property type="entry name" value="THIOREDOXIN_2"/>
    <property type="match status" value="1"/>
</dbReference>
<reference evidence="12 13" key="1">
    <citation type="submission" date="2020-07" db="EMBL/GenBank/DDBJ databases">
        <authorList>
            <person name="Feng X."/>
        </authorList>
    </citation>
    <scope>NUCLEOTIDE SEQUENCE [LARGE SCALE GENOMIC DNA]</scope>
    <source>
        <strain evidence="12 13">JCM14086</strain>
    </source>
</reference>
<evidence type="ECO:0000256" key="5">
    <source>
        <dbReference type="ARBA" id="ARBA00022862"/>
    </source>
</evidence>
<proteinExistence type="predicted"/>
<dbReference type="PIRSF" id="PIRSF000239">
    <property type="entry name" value="AHPC"/>
    <property type="match status" value="1"/>
</dbReference>
<name>A0A7X1AXW3_9BACT</name>
<dbReference type="AlphaFoldDB" id="A0A7X1AXW3"/>
<dbReference type="GO" id="GO:0006979">
    <property type="term" value="P:response to oxidative stress"/>
    <property type="evidence" value="ECO:0007669"/>
    <property type="project" value="TreeGrafter"/>
</dbReference>
<dbReference type="PANTHER" id="PTHR10681">
    <property type="entry name" value="THIOREDOXIN PEROXIDASE"/>
    <property type="match status" value="1"/>
</dbReference>
<evidence type="ECO:0000256" key="3">
    <source>
        <dbReference type="ARBA" id="ARBA00017462"/>
    </source>
</evidence>
<dbReference type="SUPFAM" id="SSF52833">
    <property type="entry name" value="Thioredoxin-like"/>
    <property type="match status" value="1"/>
</dbReference>
<sequence length="175" mass="19879">MITVGDKFPEFKVKACNGLTNDDLIDLTDKSYEGKWKVYFFYPKDFTFVCPTEIVEFNKNVDEFEDRDAVVLGGSADNEFCHLAWRNDHEDLKGLKFPLIAAPKLARELGILDREESVCLRATFIVDPHGVVQYSAANNLSVGRNVKEIIRILDAIQSDELCPCNWNKGEETIKV</sequence>
<gene>
    <name evidence="12" type="ORF">H5P30_09305</name>
</gene>
<dbReference type="GO" id="GO:0005829">
    <property type="term" value="C:cytosol"/>
    <property type="evidence" value="ECO:0007669"/>
    <property type="project" value="TreeGrafter"/>
</dbReference>
<evidence type="ECO:0000256" key="9">
    <source>
        <dbReference type="ARBA" id="ARBA00047572"/>
    </source>
</evidence>
<protein>
    <recommendedName>
        <fullName evidence="3">Alkyl hydroperoxide reductase C</fullName>
        <ecNumber evidence="2">1.11.1.26</ecNumber>
    </recommendedName>
    <alternativeName>
        <fullName evidence="8">Peroxiredoxin</fullName>
    </alternativeName>
</protein>
<dbReference type="Pfam" id="PF00578">
    <property type="entry name" value="AhpC-TSA"/>
    <property type="match status" value="1"/>
</dbReference>
<keyword evidence="5" id="KW-0049">Antioxidant</keyword>
<keyword evidence="6" id="KW-0560">Oxidoreductase</keyword>
<evidence type="ECO:0000256" key="6">
    <source>
        <dbReference type="ARBA" id="ARBA00023002"/>
    </source>
</evidence>
<organism evidence="12 13">
    <name type="scientific">Puniceicoccus vermicola</name>
    <dbReference type="NCBI Taxonomy" id="388746"/>
    <lineage>
        <taxon>Bacteria</taxon>
        <taxon>Pseudomonadati</taxon>
        <taxon>Verrucomicrobiota</taxon>
        <taxon>Opitutia</taxon>
        <taxon>Puniceicoccales</taxon>
        <taxon>Puniceicoccaceae</taxon>
        <taxon>Puniceicoccus</taxon>
    </lineage>
</organism>
<dbReference type="EC" id="1.11.1.26" evidence="2"/>
<feature type="active site" description="Cysteine sulfenic acid (-SOH) intermediate; for peroxidase activity" evidence="10">
    <location>
        <position position="50"/>
    </location>
</feature>
<dbReference type="GO" id="GO:0102039">
    <property type="term" value="F:NADH-dependent peroxiredoxin activity"/>
    <property type="evidence" value="ECO:0007669"/>
    <property type="project" value="UniProtKB-EC"/>
</dbReference>